<comment type="caution">
    <text evidence="1">The sequence shown here is derived from an EMBL/GenBank/DDBJ whole genome shotgun (WGS) entry which is preliminary data.</text>
</comment>
<sequence length="57" mass="6334">MVIDLVQRFFAECFAESNAPLKQLVIKIIHNKVPFSVCNAAQQHNNAAEAQIIAPNQ</sequence>
<gene>
    <name evidence="1" type="ORF">EI167_10685</name>
</gene>
<name>A0ABR9FM76_9GAMM</name>
<keyword evidence="2" id="KW-1185">Reference proteome</keyword>
<proteinExistence type="predicted"/>
<dbReference type="Proteomes" id="UP000707245">
    <property type="component" value="Unassembled WGS sequence"/>
</dbReference>
<dbReference type="EMBL" id="RRZA01000028">
    <property type="protein sequence ID" value="MBE0457905.1"/>
    <property type="molecule type" value="Genomic_DNA"/>
</dbReference>
<organism evidence="1 2">
    <name type="scientific">Pseudoalteromonas prydzensis</name>
    <dbReference type="NCBI Taxonomy" id="182141"/>
    <lineage>
        <taxon>Bacteria</taxon>
        <taxon>Pseudomonadati</taxon>
        <taxon>Pseudomonadota</taxon>
        <taxon>Gammaproteobacteria</taxon>
        <taxon>Alteromonadales</taxon>
        <taxon>Pseudoalteromonadaceae</taxon>
        <taxon>Pseudoalteromonas</taxon>
    </lineage>
</organism>
<evidence type="ECO:0000313" key="2">
    <source>
        <dbReference type="Proteomes" id="UP000707245"/>
    </source>
</evidence>
<reference evidence="1 2" key="1">
    <citation type="submission" date="2020-07" db="EMBL/GenBank/DDBJ databases">
        <title>Halophilic bacteria isolated from french cheeses.</title>
        <authorList>
            <person name="Kothe C.I."/>
            <person name="Farah-Kraiem B."/>
            <person name="Renault P."/>
            <person name="Dridi B."/>
        </authorList>
    </citation>
    <scope>NUCLEOTIDE SEQUENCE [LARGE SCALE GENOMIC DNA]</scope>
    <source>
        <strain evidence="1 2">FME14</strain>
    </source>
</reference>
<evidence type="ECO:0000313" key="1">
    <source>
        <dbReference type="EMBL" id="MBE0457905.1"/>
    </source>
</evidence>
<accession>A0ABR9FM76</accession>
<protein>
    <submittedName>
        <fullName evidence="1">Uncharacterized protein</fullName>
    </submittedName>
</protein>